<reference evidence="1" key="1">
    <citation type="journal article" date="2020" name="Nature">
        <title>Giant virus diversity and host interactions through global metagenomics.</title>
        <authorList>
            <person name="Schulz F."/>
            <person name="Roux S."/>
            <person name="Paez-Espino D."/>
            <person name="Jungbluth S."/>
            <person name="Walsh D.A."/>
            <person name="Denef V.J."/>
            <person name="McMahon K.D."/>
            <person name="Konstantinidis K.T."/>
            <person name="Eloe-Fadrosh E.A."/>
            <person name="Kyrpides N.C."/>
            <person name="Woyke T."/>
        </authorList>
    </citation>
    <scope>NUCLEOTIDE SEQUENCE</scope>
    <source>
        <strain evidence="1">GVMAG-M-3300025860-20</strain>
    </source>
</reference>
<proteinExistence type="predicted"/>
<evidence type="ECO:0000313" key="1">
    <source>
        <dbReference type="EMBL" id="QHU00850.1"/>
    </source>
</evidence>
<dbReference type="AlphaFoldDB" id="A0A6C0J7J7"/>
<dbReference type="EMBL" id="MN740330">
    <property type="protein sequence ID" value="QHU00850.1"/>
    <property type="molecule type" value="Genomic_DNA"/>
</dbReference>
<accession>A0A6C0J7J7</accession>
<sequence length="403" mass="46060">MFKFVNYFSNTESKTLQEEIKEPLLALNPDIKRLAQKYGNSKKSIYILDKIQDIGIIAGSSVASVTTDNLDFCAHVHDIDVFVQTEDKFNEILDILRDIDTEYFVLCYEKDMAQKNNNNNYSIISVSHADFNIPIQIIMRVEETPRELIENFDMDCIQCAIHKSLTYQTSEFILTKKSGISTRFNSLRFPNGRRLSKALHKGYAVPLYGLYNISQSDTVKISQTDAETLTKVYLNTYGIKNTAKSKCSMSTYGSLSVVGWNTAKQISMGKDLVHYGNFILRGEKGSKYYSVPYLCIPVSVIGYNKYNETYSVHIEENKILKSLGISTNYIKLSDAETPPLMGNYNAVIQLYVWRKKTYVKILQLIPYTAKILTNKIGSNFKNCIFTETCVFTKDLDLKTYNRK</sequence>
<name>A0A6C0J7J7_9ZZZZ</name>
<organism evidence="1">
    <name type="scientific">viral metagenome</name>
    <dbReference type="NCBI Taxonomy" id="1070528"/>
    <lineage>
        <taxon>unclassified sequences</taxon>
        <taxon>metagenomes</taxon>
        <taxon>organismal metagenomes</taxon>
    </lineage>
</organism>
<dbReference type="Pfam" id="PF26128">
    <property type="entry name" value="Gad2"/>
    <property type="match status" value="1"/>
</dbReference>
<protein>
    <submittedName>
        <fullName evidence="1">Uncharacterized protein</fullName>
    </submittedName>
</protein>